<dbReference type="PANTHER" id="PTHR24094:SF15">
    <property type="entry name" value="AMP-DEPENDENT SYNTHETASE_LIGASE DOMAIN-CONTAINING PROTEIN-RELATED"/>
    <property type="match status" value="1"/>
</dbReference>
<reference evidence="4" key="1">
    <citation type="submission" date="2019-09" db="EMBL/GenBank/DDBJ databases">
        <title>Whole genome sequencing of Microbacterium maritypicum.</title>
        <authorList>
            <person name="Lenchi N."/>
        </authorList>
    </citation>
    <scope>NUCLEOTIDE SEQUENCE [LARGE SCALE GENOMIC DNA]</scope>
    <source>
        <strain evidence="4">G1</strain>
    </source>
</reference>
<feature type="domain" description="GmrSD restriction endonucleases C-terminal" evidence="2">
    <location>
        <begin position="113"/>
        <end position="208"/>
    </location>
</feature>
<dbReference type="RefSeq" id="WP_151459683.1">
    <property type="nucleotide sequence ID" value="NZ_WAAO01000002.1"/>
</dbReference>
<sequence>MRDRVRFTAAIVALMLIGSASAPAAAAAAPVPGEHILVSDVLNQLRVEAPSPATFDRTLFREERDLDGDGCITTQEVLVEESDVPPTMVDGCAVASGQWQSYYDNIVHIDPAAVELNHLVALKEAWLSGAWSWTAAQREAFANDVGDPRTLTMLTVATSAAKADKDPAAWLPPSPFPSARCTYVSEWVAVKWRWNLAVDHAEKAAIQKVLAGCVQETLVAPPLPADRPGIPPADTRYYIAKYDGTIWAVTATSVRALTFAQWQAAGAPKPLPAPTEYVKYAWSPTISAVTMFGTDKSRWVWKHVSAAEWKRAGNPQPRTAGWIEGSTYYQWADSRQIFVQDVGGKKHALTAAEWAASGYQPFEKRPNQTFVKLSWHPSIAFLVDYASGIGSPIDGARWTAEGNPTPVVRTRLPNDVVWQNYGSGTIYYSGPTVTKALTPAEWRAMGSPRPEVWGAP</sequence>
<dbReference type="PANTHER" id="PTHR24094">
    <property type="entry name" value="SECRETED PROTEIN"/>
    <property type="match status" value="1"/>
</dbReference>
<evidence type="ECO:0000256" key="1">
    <source>
        <dbReference type="SAM" id="SignalP"/>
    </source>
</evidence>
<evidence type="ECO:0000313" key="4">
    <source>
        <dbReference type="Proteomes" id="UP000478836"/>
    </source>
</evidence>
<dbReference type="Pfam" id="PF07510">
    <property type="entry name" value="GmrSD_C"/>
    <property type="match status" value="1"/>
</dbReference>
<dbReference type="GeneID" id="77477489"/>
<keyword evidence="1" id="KW-0732">Signal</keyword>
<dbReference type="EMBL" id="WAAO01000002">
    <property type="protein sequence ID" value="KAB1865068.1"/>
    <property type="molecule type" value="Genomic_DNA"/>
</dbReference>
<gene>
    <name evidence="3" type="ORF">F6A08_13545</name>
</gene>
<feature type="signal peptide" evidence="1">
    <location>
        <begin position="1"/>
        <end position="24"/>
    </location>
</feature>
<keyword evidence="4" id="KW-1185">Reference proteome</keyword>
<proteinExistence type="predicted"/>
<comment type="caution">
    <text evidence="3">The sequence shown here is derived from an EMBL/GenBank/DDBJ whole genome shotgun (WGS) entry which is preliminary data.</text>
</comment>
<accession>A0ABQ6V6R9</accession>
<keyword evidence="3" id="KW-0540">Nuclease</keyword>
<dbReference type="Proteomes" id="UP000478836">
    <property type="component" value="Unassembled WGS sequence"/>
</dbReference>
<name>A0ABQ6V6R9_9MICO</name>
<keyword evidence="3" id="KW-0378">Hydrolase</keyword>
<protein>
    <submittedName>
        <fullName evidence="3">HNH endonuclease</fullName>
    </submittedName>
</protein>
<organism evidence="3 4">
    <name type="scientific">Microbacterium algeriense</name>
    <dbReference type="NCBI Taxonomy" id="2615184"/>
    <lineage>
        <taxon>Bacteria</taxon>
        <taxon>Bacillati</taxon>
        <taxon>Actinomycetota</taxon>
        <taxon>Actinomycetes</taxon>
        <taxon>Micrococcales</taxon>
        <taxon>Microbacteriaceae</taxon>
        <taxon>Microbacterium</taxon>
    </lineage>
</organism>
<evidence type="ECO:0000259" key="2">
    <source>
        <dbReference type="Pfam" id="PF07510"/>
    </source>
</evidence>
<evidence type="ECO:0000313" key="3">
    <source>
        <dbReference type="EMBL" id="KAB1865068.1"/>
    </source>
</evidence>
<keyword evidence="3" id="KW-0255">Endonuclease</keyword>
<feature type="chain" id="PRO_5046108526" evidence="1">
    <location>
        <begin position="25"/>
        <end position="456"/>
    </location>
</feature>
<dbReference type="GO" id="GO:0004519">
    <property type="term" value="F:endonuclease activity"/>
    <property type="evidence" value="ECO:0007669"/>
    <property type="project" value="UniProtKB-KW"/>
</dbReference>
<dbReference type="InterPro" id="IPR011089">
    <property type="entry name" value="GmrSD_C"/>
</dbReference>